<sequence>MWLLLVLPADLCRVIYCSNLPCFVTCKFSTFSSFVNNARQRQVLDQSWIDQSSCQRDCFSQSRGSIPRRCCISFPTPDF</sequence>
<protein>
    <recommendedName>
        <fullName evidence="4">Secreted protein</fullName>
    </recommendedName>
</protein>
<gene>
    <name evidence="2" type="ORF">GUJ93_ZPchr0007g5327</name>
</gene>
<organism evidence="2 3">
    <name type="scientific">Zizania palustris</name>
    <name type="common">Northern wild rice</name>
    <dbReference type="NCBI Taxonomy" id="103762"/>
    <lineage>
        <taxon>Eukaryota</taxon>
        <taxon>Viridiplantae</taxon>
        <taxon>Streptophyta</taxon>
        <taxon>Embryophyta</taxon>
        <taxon>Tracheophyta</taxon>
        <taxon>Spermatophyta</taxon>
        <taxon>Magnoliopsida</taxon>
        <taxon>Liliopsida</taxon>
        <taxon>Poales</taxon>
        <taxon>Poaceae</taxon>
        <taxon>BOP clade</taxon>
        <taxon>Oryzoideae</taxon>
        <taxon>Oryzeae</taxon>
        <taxon>Zizaniinae</taxon>
        <taxon>Zizania</taxon>
    </lineage>
</organism>
<evidence type="ECO:0000313" key="3">
    <source>
        <dbReference type="Proteomes" id="UP000729402"/>
    </source>
</evidence>
<name>A0A8J5SVM5_ZIZPA</name>
<dbReference type="AlphaFoldDB" id="A0A8J5SVM5"/>
<dbReference type="EMBL" id="JAAALK010000282">
    <property type="protein sequence ID" value="KAG8081313.1"/>
    <property type="molecule type" value="Genomic_DNA"/>
</dbReference>
<feature type="chain" id="PRO_5035291736" description="Secreted protein" evidence="1">
    <location>
        <begin position="18"/>
        <end position="79"/>
    </location>
</feature>
<evidence type="ECO:0008006" key="4">
    <source>
        <dbReference type="Google" id="ProtNLM"/>
    </source>
</evidence>
<keyword evidence="3" id="KW-1185">Reference proteome</keyword>
<keyword evidence="1" id="KW-0732">Signal</keyword>
<comment type="caution">
    <text evidence="2">The sequence shown here is derived from an EMBL/GenBank/DDBJ whole genome shotgun (WGS) entry which is preliminary data.</text>
</comment>
<proteinExistence type="predicted"/>
<feature type="signal peptide" evidence="1">
    <location>
        <begin position="1"/>
        <end position="17"/>
    </location>
</feature>
<reference evidence="2" key="1">
    <citation type="journal article" date="2021" name="bioRxiv">
        <title>Whole Genome Assembly and Annotation of Northern Wild Rice, Zizania palustris L., Supports a Whole Genome Duplication in the Zizania Genus.</title>
        <authorList>
            <person name="Haas M."/>
            <person name="Kono T."/>
            <person name="Macchietto M."/>
            <person name="Millas R."/>
            <person name="McGilp L."/>
            <person name="Shao M."/>
            <person name="Duquette J."/>
            <person name="Hirsch C.N."/>
            <person name="Kimball J."/>
        </authorList>
    </citation>
    <scope>NUCLEOTIDE SEQUENCE</scope>
    <source>
        <tissue evidence="2">Fresh leaf tissue</tissue>
    </source>
</reference>
<evidence type="ECO:0000313" key="2">
    <source>
        <dbReference type="EMBL" id="KAG8081313.1"/>
    </source>
</evidence>
<reference evidence="2" key="2">
    <citation type="submission" date="2021-02" db="EMBL/GenBank/DDBJ databases">
        <authorList>
            <person name="Kimball J.A."/>
            <person name="Haas M.W."/>
            <person name="Macchietto M."/>
            <person name="Kono T."/>
            <person name="Duquette J."/>
            <person name="Shao M."/>
        </authorList>
    </citation>
    <scope>NUCLEOTIDE SEQUENCE</scope>
    <source>
        <tissue evidence="2">Fresh leaf tissue</tissue>
    </source>
</reference>
<dbReference type="Proteomes" id="UP000729402">
    <property type="component" value="Unassembled WGS sequence"/>
</dbReference>
<evidence type="ECO:0000256" key="1">
    <source>
        <dbReference type="SAM" id="SignalP"/>
    </source>
</evidence>
<accession>A0A8J5SVM5</accession>